<reference evidence="3 4" key="1">
    <citation type="submission" date="2018-01" db="EMBL/GenBank/DDBJ databases">
        <title>Draft genome sequence of Jishengella sp. NA12.</title>
        <authorList>
            <person name="Sahin N."/>
            <person name="Ay H."/>
            <person name="Saygin H."/>
        </authorList>
    </citation>
    <scope>NUCLEOTIDE SEQUENCE [LARGE SCALE GENOMIC DNA]</scope>
    <source>
        <strain evidence="3 4">NA12</strain>
    </source>
</reference>
<protein>
    <recommendedName>
        <fullName evidence="5">CU044_5270 family protein</fullName>
    </recommendedName>
</protein>
<dbReference type="EMBL" id="POTY01000112">
    <property type="protein sequence ID" value="PZG16055.1"/>
    <property type="molecule type" value="Genomic_DNA"/>
</dbReference>
<comment type="caution">
    <text evidence="3">The sequence shown here is derived from an EMBL/GenBank/DDBJ whole genome shotgun (WGS) entry which is preliminary data.</text>
</comment>
<sequence>MSERLRELLAAADPARGVQVGPGDVEAVLDRARDDVTSYATAVPPRRRAWWVVPVAALAVVATAVVVVRGVGGPPASPQPYLPPGSTSESAPCLAEIADQLAATPYDGRTGRYEYLRMTWAGGGSVEMPVADAGMATIWYSEETTRWLAEDGSGRLRQVRGTPTYPDEKSREYFEQHRELTSETTRTTELAPGDLDVTALPAADPTAMAQALYRPRENGPAQALASVADLNRERVLDSAHRAAVLRFLAATDGVVCQGEDTDSVGRTGVAVSAGRGQGPRPSPAGHDREYLLFDPRTGELLASGAKTTTAGNVEVGTVYLERGRTDELG</sequence>
<evidence type="ECO:0008006" key="5">
    <source>
        <dbReference type="Google" id="ProtNLM"/>
    </source>
</evidence>
<evidence type="ECO:0000256" key="2">
    <source>
        <dbReference type="SAM" id="Phobius"/>
    </source>
</evidence>
<keyword evidence="2" id="KW-1133">Transmembrane helix</keyword>
<dbReference type="AlphaFoldDB" id="A0A2W2EGP9"/>
<organism evidence="3 4">
    <name type="scientific">Micromonospora craterilacus</name>
    <dbReference type="NCBI Taxonomy" id="1655439"/>
    <lineage>
        <taxon>Bacteria</taxon>
        <taxon>Bacillati</taxon>
        <taxon>Actinomycetota</taxon>
        <taxon>Actinomycetes</taxon>
        <taxon>Micromonosporales</taxon>
        <taxon>Micromonosporaceae</taxon>
        <taxon>Micromonospora</taxon>
    </lineage>
</organism>
<name>A0A2W2EGP9_9ACTN</name>
<keyword evidence="2" id="KW-0812">Transmembrane</keyword>
<evidence type="ECO:0000256" key="1">
    <source>
        <dbReference type="SAM" id="MobiDB-lite"/>
    </source>
</evidence>
<keyword evidence="2" id="KW-0472">Membrane</keyword>
<dbReference type="OrthoDB" id="5176520at2"/>
<proteinExistence type="predicted"/>
<dbReference type="InterPro" id="IPR047789">
    <property type="entry name" value="CU044_5270-like"/>
</dbReference>
<feature type="transmembrane region" description="Helical" evidence="2">
    <location>
        <begin position="49"/>
        <end position="72"/>
    </location>
</feature>
<keyword evidence="4" id="KW-1185">Reference proteome</keyword>
<dbReference type="NCBIfam" id="NF038083">
    <property type="entry name" value="CU044_5270_fam"/>
    <property type="match status" value="1"/>
</dbReference>
<accession>A0A2W2EGP9</accession>
<feature type="region of interest" description="Disordered" evidence="1">
    <location>
        <begin position="269"/>
        <end position="289"/>
    </location>
</feature>
<gene>
    <name evidence="3" type="ORF">C1I95_18435</name>
</gene>
<evidence type="ECO:0000313" key="3">
    <source>
        <dbReference type="EMBL" id="PZG16055.1"/>
    </source>
</evidence>
<dbReference type="Proteomes" id="UP000248924">
    <property type="component" value="Unassembled WGS sequence"/>
</dbReference>
<evidence type="ECO:0000313" key="4">
    <source>
        <dbReference type="Proteomes" id="UP000248924"/>
    </source>
</evidence>
<dbReference type="RefSeq" id="WP_111215055.1">
    <property type="nucleotide sequence ID" value="NZ_POTY01000112.1"/>
</dbReference>